<proteinExistence type="predicted"/>
<evidence type="ECO:0000313" key="1">
    <source>
        <dbReference type="EMBL" id="KAK0485471.1"/>
    </source>
</evidence>
<sequence length="160" mass="18215">MMPCRAFFRRRDASHSALNIGHLRIIIVEDLLCRDWYRTLVLSYSSTWIRRILDTGPRLEQAVIIVNASSVMDDEGVRTAWMFLLRPNAVPIWPEIQGTRASLSSRTRLAVIGTGPLFLLYSSTRATMDNPRKDRRTRKAKKSCGMPLVPFNGSILNIIV</sequence>
<reference evidence="1" key="1">
    <citation type="submission" date="2023-06" db="EMBL/GenBank/DDBJ databases">
        <authorList>
            <consortium name="Lawrence Berkeley National Laboratory"/>
            <person name="Ahrendt S."/>
            <person name="Sahu N."/>
            <person name="Indic B."/>
            <person name="Wong-Bajracharya J."/>
            <person name="Merenyi Z."/>
            <person name="Ke H.-M."/>
            <person name="Monk M."/>
            <person name="Kocsube S."/>
            <person name="Drula E."/>
            <person name="Lipzen A."/>
            <person name="Balint B."/>
            <person name="Henrissat B."/>
            <person name="Andreopoulos B."/>
            <person name="Martin F.M."/>
            <person name="Harder C.B."/>
            <person name="Rigling D."/>
            <person name="Ford K.L."/>
            <person name="Foster G.D."/>
            <person name="Pangilinan J."/>
            <person name="Papanicolaou A."/>
            <person name="Barry K."/>
            <person name="LaButti K."/>
            <person name="Viragh M."/>
            <person name="Koriabine M."/>
            <person name="Yan M."/>
            <person name="Riley R."/>
            <person name="Champramary S."/>
            <person name="Plett K.L."/>
            <person name="Tsai I.J."/>
            <person name="Slot J."/>
            <person name="Sipos G."/>
            <person name="Plett J."/>
            <person name="Nagy L.G."/>
            <person name="Grigoriev I.V."/>
        </authorList>
    </citation>
    <scope>NUCLEOTIDE SEQUENCE</scope>
    <source>
        <strain evidence="1">HWK02</strain>
    </source>
</reference>
<dbReference type="AlphaFoldDB" id="A0AA39TFB7"/>
<name>A0AA39TFB7_9AGAR</name>
<protein>
    <submittedName>
        <fullName evidence="1">Uncharacterized protein</fullName>
    </submittedName>
</protein>
<gene>
    <name evidence="1" type="ORF">EDD18DRAFT_697686</name>
</gene>
<organism evidence="1 2">
    <name type="scientific">Armillaria luteobubalina</name>
    <dbReference type="NCBI Taxonomy" id="153913"/>
    <lineage>
        <taxon>Eukaryota</taxon>
        <taxon>Fungi</taxon>
        <taxon>Dikarya</taxon>
        <taxon>Basidiomycota</taxon>
        <taxon>Agaricomycotina</taxon>
        <taxon>Agaricomycetes</taxon>
        <taxon>Agaricomycetidae</taxon>
        <taxon>Agaricales</taxon>
        <taxon>Marasmiineae</taxon>
        <taxon>Physalacriaceae</taxon>
        <taxon>Armillaria</taxon>
    </lineage>
</organism>
<evidence type="ECO:0000313" key="2">
    <source>
        <dbReference type="Proteomes" id="UP001175228"/>
    </source>
</evidence>
<dbReference type="EMBL" id="JAUEPU010000050">
    <property type="protein sequence ID" value="KAK0485471.1"/>
    <property type="molecule type" value="Genomic_DNA"/>
</dbReference>
<accession>A0AA39TFB7</accession>
<comment type="caution">
    <text evidence="1">The sequence shown here is derived from an EMBL/GenBank/DDBJ whole genome shotgun (WGS) entry which is preliminary data.</text>
</comment>
<dbReference type="Proteomes" id="UP001175228">
    <property type="component" value="Unassembled WGS sequence"/>
</dbReference>
<keyword evidence="2" id="KW-1185">Reference proteome</keyword>